<sequence length="390" mass="43962">MVTIKLLPSDVKQRALTERFLLSASAYILCVSLAWMSSAFGLAEINSSILIWSTAIISAYIITLFVIYRSGLNTLIEDSVLTRLQMLAAIGWSSFFISQTQELRGAFLMVYLFITMFSFFTLNRAQTIIMSFFISASYGWVILYDWVTQTPNFNPHANLLQWTILTAVLIWLCAIAGYMTHVRDKVRRSSLQIKQQNSQIQETNEELALALSRVEELASTDELTGLGNRRYLRKEATKLASKQYQENKAFAVCLLDVDHFKRINDTYGHQKGDELLREIAEVMRNQLPEAATLARFGGEEFVLLLPEATMESTKAVCEKLLKQITSHHFVAINGSQEISLSIGATLFCSGDNMDKALRRADQSMYQAKANGRNQCAYDFSLDASIVNISN</sequence>
<keyword evidence="7" id="KW-1185">Reference proteome</keyword>
<dbReference type="EC" id="2.7.7.65" evidence="1"/>
<evidence type="ECO:0000256" key="4">
    <source>
        <dbReference type="SAM" id="Phobius"/>
    </source>
</evidence>
<dbReference type="RefSeq" id="WP_130565516.1">
    <property type="nucleotide sequence ID" value="NZ_SHLY01000001.1"/>
</dbReference>
<evidence type="ECO:0000256" key="2">
    <source>
        <dbReference type="ARBA" id="ARBA00034247"/>
    </source>
</evidence>
<dbReference type="PANTHER" id="PTHR45138">
    <property type="entry name" value="REGULATORY COMPONENTS OF SENSORY TRANSDUCTION SYSTEM"/>
    <property type="match status" value="1"/>
</dbReference>
<keyword evidence="4" id="KW-0812">Transmembrane</keyword>
<dbReference type="EMBL" id="SHLY01000001">
    <property type="protein sequence ID" value="TAA48012.1"/>
    <property type="molecule type" value="Genomic_DNA"/>
</dbReference>
<evidence type="ECO:0000259" key="5">
    <source>
        <dbReference type="PROSITE" id="PS50887"/>
    </source>
</evidence>
<reference evidence="7" key="1">
    <citation type="submission" date="2019-02" db="EMBL/GenBank/DDBJ databases">
        <title>Draft genome sequence of Muricauda sp. 176CP4-71.</title>
        <authorList>
            <person name="Park J.-S."/>
        </authorList>
    </citation>
    <scope>NUCLEOTIDE SEQUENCE [LARGE SCALE GENOMIC DNA]</scope>
    <source>
        <strain evidence="7">176GS2-150</strain>
    </source>
</reference>
<comment type="catalytic activity">
    <reaction evidence="2">
        <text>2 GTP = 3',3'-c-di-GMP + 2 diphosphate</text>
        <dbReference type="Rhea" id="RHEA:24898"/>
        <dbReference type="ChEBI" id="CHEBI:33019"/>
        <dbReference type="ChEBI" id="CHEBI:37565"/>
        <dbReference type="ChEBI" id="CHEBI:58805"/>
        <dbReference type="EC" id="2.7.7.65"/>
    </reaction>
</comment>
<dbReference type="InterPro" id="IPR050469">
    <property type="entry name" value="Diguanylate_Cyclase"/>
</dbReference>
<protein>
    <recommendedName>
        <fullName evidence="1">diguanylate cyclase</fullName>
        <ecNumber evidence="1">2.7.7.65</ecNumber>
    </recommendedName>
</protein>
<evidence type="ECO:0000313" key="6">
    <source>
        <dbReference type="EMBL" id="TAA48012.1"/>
    </source>
</evidence>
<feature type="transmembrane region" description="Helical" evidence="4">
    <location>
        <begin position="159"/>
        <end position="179"/>
    </location>
</feature>
<feature type="transmembrane region" description="Helical" evidence="4">
    <location>
        <begin position="49"/>
        <end position="68"/>
    </location>
</feature>
<accession>A0ABY1WTG8</accession>
<dbReference type="InterPro" id="IPR043128">
    <property type="entry name" value="Rev_trsase/Diguanyl_cyclase"/>
</dbReference>
<dbReference type="CDD" id="cd01949">
    <property type="entry name" value="GGDEF"/>
    <property type="match status" value="1"/>
</dbReference>
<evidence type="ECO:0000313" key="7">
    <source>
        <dbReference type="Proteomes" id="UP000292544"/>
    </source>
</evidence>
<dbReference type="Gene3D" id="3.30.70.270">
    <property type="match status" value="1"/>
</dbReference>
<keyword evidence="3" id="KW-0175">Coiled coil</keyword>
<dbReference type="Pfam" id="PF00990">
    <property type="entry name" value="GGDEF"/>
    <property type="match status" value="1"/>
</dbReference>
<dbReference type="InterPro" id="IPR000160">
    <property type="entry name" value="GGDEF_dom"/>
</dbReference>
<dbReference type="SMART" id="SM00267">
    <property type="entry name" value="GGDEF"/>
    <property type="match status" value="1"/>
</dbReference>
<name>A0ABY1WTG8_9GAMM</name>
<feature type="domain" description="GGDEF" evidence="5">
    <location>
        <begin position="248"/>
        <end position="380"/>
    </location>
</feature>
<feature type="transmembrane region" description="Helical" evidence="4">
    <location>
        <begin position="20"/>
        <end position="43"/>
    </location>
</feature>
<feature type="transmembrane region" description="Helical" evidence="4">
    <location>
        <begin position="129"/>
        <end position="147"/>
    </location>
</feature>
<dbReference type="Proteomes" id="UP000292544">
    <property type="component" value="Unassembled WGS sequence"/>
</dbReference>
<keyword evidence="4" id="KW-1133">Transmembrane helix</keyword>
<evidence type="ECO:0000256" key="3">
    <source>
        <dbReference type="SAM" id="Coils"/>
    </source>
</evidence>
<comment type="caution">
    <text evidence="6">The sequence shown here is derived from an EMBL/GenBank/DDBJ whole genome shotgun (WGS) entry which is preliminary data.</text>
</comment>
<proteinExistence type="predicted"/>
<dbReference type="PROSITE" id="PS50887">
    <property type="entry name" value="GGDEF"/>
    <property type="match status" value="1"/>
</dbReference>
<gene>
    <name evidence="6" type="ORF">EXY25_01845</name>
</gene>
<dbReference type="PANTHER" id="PTHR45138:SF9">
    <property type="entry name" value="DIGUANYLATE CYCLASE DGCM-RELATED"/>
    <property type="match status" value="1"/>
</dbReference>
<feature type="transmembrane region" description="Helical" evidence="4">
    <location>
        <begin position="103"/>
        <end position="122"/>
    </location>
</feature>
<organism evidence="6 7">
    <name type="scientific">Corallincola spongiicola</name>
    <dbReference type="NCBI Taxonomy" id="2520508"/>
    <lineage>
        <taxon>Bacteria</taxon>
        <taxon>Pseudomonadati</taxon>
        <taxon>Pseudomonadota</taxon>
        <taxon>Gammaproteobacteria</taxon>
        <taxon>Alteromonadales</taxon>
        <taxon>Psychromonadaceae</taxon>
        <taxon>Corallincola</taxon>
    </lineage>
</organism>
<evidence type="ECO:0000256" key="1">
    <source>
        <dbReference type="ARBA" id="ARBA00012528"/>
    </source>
</evidence>
<dbReference type="NCBIfam" id="TIGR00254">
    <property type="entry name" value="GGDEF"/>
    <property type="match status" value="1"/>
</dbReference>
<dbReference type="InterPro" id="IPR029787">
    <property type="entry name" value="Nucleotide_cyclase"/>
</dbReference>
<feature type="coiled-coil region" evidence="3">
    <location>
        <begin position="186"/>
        <end position="220"/>
    </location>
</feature>
<dbReference type="SUPFAM" id="SSF55073">
    <property type="entry name" value="Nucleotide cyclase"/>
    <property type="match status" value="1"/>
</dbReference>
<keyword evidence="4" id="KW-0472">Membrane</keyword>